<protein>
    <recommendedName>
        <fullName evidence="4">Membrane-binding protein</fullName>
    </recommendedName>
</protein>
<comment type="caution">
    <text evidence="2">The sequence shown here is derived from an EMBL/GenBank/DDBJ whole genome shotgun (WGS) entry which is preliminary data.</text>
</comment>
<dbReference type="PANTHER" id="PTHR23084:SF263">
    <property type="entry name" value="MORN REPEAT-CONTAINING PROTEIN 1"/>
    <property type="match status" value="1"/>
</dbReference>
<dbReference type="Gene3D" id="2.20.110.10">
    <property type="entry name" value="Histone H3 K4-specific methyltransferase SET7/9 N-terminal domain"/>
    <property type="match status" value="2"/>
</dbReference>
<dbReference type="RefSeq" id="WP_135616401.1">
    <property type="nucleotide sequence ID" value="NZ_RQFY01000008.1"/>
</dbReference>
<keyword evidence="1" id="KW-0677">Repeat</keyword>
<dbReference type="SMART" id="SM00698">
    <property type="entry name" value="MORN"/>
    <property type="match status" value="5"/>
</dbReference>
<accession>A0A4R9J2T3</accession>
<evidence type="ECO:0000256" key="1">
    <source>
        <dbReference type="ARBA" id="ARBA00022737"/>
    </source>
</evidence>
<reference evidence="2" key="1">
    <citation type="journal article" date="2019" name="PLoS Negl. Trop. Dis.">
        <title>Revisiting the worldwide diversity of Leptospira species in the environment.</title>
        <authorList>
            <person name="Vincent A.T."/>
            <person name="Schiettekatte O."/>
            <person name="Bourhy P."/>
            <person name="Veyrier F.J."/>
            <person name="Picardeau M."/>
        </authorList>
    </citation>
    <scope>NUCLEOTIDE SEQUENCE [LARGE SCALE GENOMIC DNA]</scope>
    <source>
        <strain evidence="2">201800265</strain>
    </source>
</reference>
<evidence type="ECO:0000313" key="3">
    <source>
        <dbReference type="Proteomes" id="UP000297871"/>
    </source>
</evidence>
<evidence type="ECO:0000313" key="2">
    <source>
        <dbReference type="EMBL" id="TGL30060.1"/>
    </source>
</evidence>
<gene>
    <name evidence="2" type="ORF">EHQ52_17135</name>
</gene>
<dbReference type="InterPro" id="IPR003409">
    <property type="entry name" value="MORN"/>
</dbReference>
<sequence length="310" mass="35297">MRNMMISFNWVLLLSIFFVMCSQCTHRMGTRYCVKGGCYRGYGEARVDYFGQSKIRDGFVGYAIWKGEFYDSSLNGRGTFEQHHTSIEGETYEGEFVNYEFHGKGKWEFLPTSPWPREELESCPWKYEGEFKNGEPDGKGVLTTRPGKTYAGTFSNGWICYEGNCENGKGSMLNWRGSHYVGDLKNGRRHGQGVGYDSSNYRKYTGGFKDGRYEGYGVEVGYDTAQYKDGKWHEPRAYVRYEGMHVDGKYNGYGKLIFPNDGPNGADRVQEGEWDGHHNCTGPKCNGALKAPPPDFLEKMREKAEGESNK</sequence>
<organism evidence="2 3">
    <name type="scientific">Leptospira koniambonensis</name>
    <dbReference type="NCBI Taxonomy" id="2484950"/>
    <lineage>
        <taxon>Bacteria</taxon>
        <taxon>Pseudomonadati</taxon>
        <taxon>Spirochaetota</taxon>
        <taxon>Spirochaetia</taxon>
        <taxon>Leptospirales</taxon>
        <taxon>Leptospiraceae</taxon>
        <taxon>Leptospira</taxon>
    </lineage>
</organism>
<dbReference type="PANTHER" id="PTHR23084">
    <property type="entry name" value="PHOSPHATIDYLINOSITOL-4-PHOSPHATE 5-KINASE RELATED"/>
    <property type="match status" value="1"/>
</dbReference>
<proteinExistence type="predicted"/>
<dbReference type="AlphaFoldDB" id="A0A4R9J2T3"/>
<dbReference type="Proteomes" id="UP000297871">
    <property type="component" value="Unassembled WGS sequence"/>
</dbReference>
<dbReference type="EMBL" id="RQFY01000008">
    <property type="protein sequence ID" value="TGL30060.1"/>
    <property type="molecule type" value="Genomic_DNA"/>
</dbReference>
<dbReference type="OrthoDB" id="328092at2"/>
<name>A0A4R9J2T3_9LEPT</name>
<evidence type="ECO:0008006" key="4">
    <source>
        <dbReference type="Google" id="ProtNLM"/>
    </source>
</evidence>
<keyword evidence="3" id="KW-1185">Reference proteome</keyword>
<dbReference type="Pfam" id="PF02493">
    <property type="entry name" value="MORN"/>
    <property type="match status" value="5"/>
</dbReference>
<dbReference type="SUPFAM" id="SSF82185">
    <property type="entry name" value="Histone H3 K4-specific methyltransferase SET7/9 N-terminal domain"/>
    <property type="match status" value="2"/>
</dbReference>